<dbReference type="PANTHER" id="PTHR33445">
    <property type="entry name" value="ATP SYNTHASE SUBUNIT B', CHLOROPLASTIC"/>
    <property type="match status" value="1"/>
</dbReference>
<evidence type="ECO:0000256" key="6">
    <source>
        <dbReference type="ARBA" id="ARBA00022989"/>
    </source>
</evidence>
<comment type="subcellular location">
    <subcellularLocation>
        <location evidence="13">Cell membrane</location>
        <topology evidence="13">Single-pass membrane protein</topology>
    </subcellularLocation>
    <subcellularLocation>
        <location evidence="12">Endomembrane system</location>
        <topology evidence="12">Single-pass membrane protein</topology>
    </subcellularLocation>
</comment>
<evidence type="ECO:0000256" key="9">
    <source>
        <dbReference type="ARBA" id="ARBA00023310"/>
    </source>
</evidence>
<comment type="function">
    <text evidence="11">Component of the F(0) channel, it forms part of the peripheral stalk, linking F(1) to F(0). The b'-subunit is a diverged and duplicated form of b found in plants and photosynthetic bacteria.</text>
</comment>
<evidence type="ECO:0000256" key="14">
    <source>
        <dbReference type="RuleBase" id="RU003848"/>
    </source>
</evidence>
<evidence type="ECO:0000313" key="16">
    <source>
        <dbReference type="Proteomes" id="UP000290958"/>
    </source>
</evidence>
<dbReference type="GO" id="GO:0046933">
    <property type="term" value="F:proton-transporting ATP synthase activity, rotational mechanism"/>
    <property type="evidence" value="ECO:0007669"/>
    <property type="project" value="UniProtKB-UniRule"/>
</dbReference>
<protein>
    <recommendedName>
        <fullName evidence="13">ATP synthase subunit b</fullName>
    </recommendedName>
    <alternativeName>
        <fullName evidence="13">ATP synthase F(0) sector subunit b</fullName>
    </alternativeName>
    <alternativeName>
        <fullName evidence="13">ATPase subunit I</fullName>
    </alternativeName>
    <alternativeName>
        <fullName evidence="13">F-type ATPase subunit b</fullName>
        <shortName evidence="13">F-ATPase subunit b</shortName>
    </alternativeName>
</protein>
<evidence type="ECO:0000256" key="3">
    <source>
        <dbReference type="ARBA" id="ARBA00022547"/>
    </source>
</evidence>
<organism evidence="15 16">
    <name type="scientific">Sphingobium fluviale</name>
    <dbReference type="NCBI Taxonomy" id="2506423"/>
    <lineage>
        <taxon>Bacteria</taxon>
        <taxon>Pseudomonadati</taxon>
        <taxon>Pseudomonadota</taxon>
        <taxon>Alphaproteobacteria</taxon>
        <taxon>Sphingomonadales</taxon>
        <taxon>Sphingomonadaceae</taxon>
        <taxon>Sphingobium</taxon>
    </lineage>
</organism>
<comment type="caution">
    <text evidence="15">The sequence shown here is derived from an EMBL/GenBank/DDBJ whole genome shotgun (WGS) entry which is preliminary data.</text>
</comment>
<keyword evidence="4 13" id="KW-0812">Transmembrane</keyword>
<evidence type="ECO:0000256" key="11">
    <source>
        <dbReference type="ARBA" id="ARBA00025614"/>
    </source>
</evidence>
<keyword evidence="7 13" id="KW-0406">Ion transport</keyword>
<evidence type="ECO:0000256" key="2">
    <source>
        <dbReference type="ARBA" id="ARBA00022448"/>
    </source>
</evidence>
<dbReference type="OrthoDB" id="9805716at2"/>
<evidence type="ECO:0000256" key="8">
    <source>
        <dbReference type="ARBA" id="ARBA00023136"/>
    </source>
</evidence>
<keyword evidence="5 13" id="KW-0375">Hydrogen ion transport</keyword>
<comment type="subunit">
    <text evidence="13">F-type ATPases have 2 components, F(1) - the catalytic core - and F(0) - the membrane proton channel. F(1) has five subunits: alpha(3), beta(3), gamma(1), delta(1), epsilon(1). F(0) has three main subunits: a(1), b(2) and c(10-14). The alpha and beta chains form an alternating ring which encloses part of the gamma chain. F(1) is attached to F(0) by a central stalk formed by the gamma and epsilon chains, while a peripheral stalk is formed by the delta and b chains.</text>
</comment>
<evidence type="ECO:0000313" key="15">
    <source>
        <dbReference type="EMBL" id="RXR28417.1"/>
    </source>
</evidence>
<keyword evidence="9 13" id="KW-0066">ATP synthesis</keyword>
<evidence type="ECO:0000256" key="10">
    <source>
        <dbReference type="ARBA" id="ARBA00025198"/>
    </source>
</evidence>
<keyword evidence="3 13" id="KW-0138">CF(0)</keyword>
<evidence type="ECO:0000256" key="13">
    <source>
        <dbReference type="HAMAP-Rule" id="MF_01398"/>
    </source>
</evidence>
<keyword evidence="2 13" id="KW-0813">Transport</keyword>
<keyword evidence="13" id="KW-1003">Cell membrane</keyword>
<proteinExistence type="inferred from homology"/>
<sequence length="163" mass="16935">MPQIAQLAATYSSQIFWLLLTFGFVFFVIGLGMVPKVQSTVDARDAKIADDLATAKASFARADELEEQNRARDAEARANAQAIVAAAKAKAAKDAEKKVATEDKKIAAKLAEAEDAIRAASAKALAEIEAVSAEAAQDMVARISGASVSAADAKKAVKAALNG</sequence>
<evidence type="ECO:0000256" key="12">
    <source>
        <dbReference type="ARBA" id="ARBA00037847"/>
    </source>
</evidence>
<dbReference type="HAMAP" id="MF_01398">
    <property type="entry name" value="ATP_synth_b_bprime"/>
    <property type="match status" value="1"/>
</dbReference>
<evidence type="ECO:0000256" key="4">
    <source>
        <dbReference type="ARBA" id="ARBA00022692"/>
    </source>
</evidence>
<comment type="similarity">
    <text evidence="1 13 14">Belongs to the ATPase B chain family.</text>
</comment>
<dbReference type="EMBL" id="SBKP01000009">
    <property type="protein sequence ID" value="RXR28417.1"/>
    <property type="molecule type" value="Genomic_DNA"/>
</dbReference>
<dbReference type="GO" id="GO:0045259">
    <property type="term" value="C:proton-transporting ATP synthase complex"/>
    <property type="evidence" value="ECO:0007669"/>
    <property type="project" value="UniProtKB-KW"/>
</dbReference>
<dbReference type="GO" id="GO:0012505">
    <property type="term" value="C:endomembrane system"/>
    <property type="evidence" value="ECO:0007669"/>
    <property type="project" value="UniProtKB-SubCell"/>
</dbReference>
<reference evidence="16" key="1">
    <citation type="submission" date="2019-01" db="EMBL/GenBank/DDBJ databases">
        <title>Cytophagaceae bacterium strain CAR-16.</title>
        <authorList>
            <person name="Chen W.-M."/>
        </authorList>
    </citation>
    <scope>NUCLEOTIDE SEQUENCE [LARGE SCALE GENOMIC DNA]</scope>
    <source>
        <strain evidence="16">CHR27</strain>
    </source>
</reference>
<accession>A0A4Q1KFX9</accession>
<comment type="function">
    <text evidence="10 13">F(1)F(0) ATP synthase produces ATP from ADP in the presence of a proton or sodium gradient. F-type ATPases consist of two structural domains, F(1) containing the extramembraneous catalytic core and F(0) containing the membrane proton channel, linked together by a central stalk and a peripheral stalk. During catalysis, ATP synthesis in the catalytic domain of F(1) is coupled via a rotary mechanism of the central stalk subunits to proton translocation.</text>
</comment>
<dbReference type="GO" id="GO:0046961">
    <property type="term" value="F:proton-transporting ATPase activity, rotational mechanism"/>
    <property type="evidence" value="ECO:0007669"/>
    <property type="project" value="TreeGrafter"/>
</dbReference>
<gene>
    <name evidence="13" type="primary">atpF</name>
    <name evidence="15" type="ORF">EQG66_10265</name>
</gene>
<dbReference type="PANTHER" id="PTHR33445:SF1">
    <property type="entry name" value="ATP SYNTHASE SUBUNIT B"/>
    <property type="match status" value="1"/>
</dbReference>
<evidence type="ECO:0000256" key="7">
    <source>
        <dbReference type="ARBA" id="ARBA00023065"/>
    </source>
</evidence>
<evidence type="ECO:0000256" key="5">
    <source>
        <dbReference type="ARBA" id="ARBA00022781"/>
    </source>
</evidence>
<evidence type="ECO:0000256" key="1">
    <source>
        <dbReference type="ARBA" id="ARBA00005513"/>
    </source>
</evidence>
<dbReference type="GO" id="GO:0005886">
    <property type="term" value="C:plasma membrane"/>
    <property type="evidence" value="ECO:0007669"/>
    <property type="project" value="UniProtKB-SubCell"/>
</dbReference>
<dbReference type="RefSeq" id="WP_129404491.1">
    <property type="nucleotide sequence ID" value="NZ_SBKP01000009.1"/>
</dbReference>
<keyword evidence="16" id="KW-1185">Reference proteome</keyword>
<keyword evidence="8 13" id="KW-0472">Membrane</keyword>
<feature type="transmembrane region" description="Helical" evidence="13">
    <location>
        <begin position="15"/>
        <end position="34"/>
    </location>
</feature>
<name>A0A4Q1KFX9_9SPHN</name>
<dbReference type="InterPro" id="IPR050059">
    <property type="entry name" value="ATP_synthase_B_chain"/>
</dbReference>
<dbReference type="AlphaFoldDB" id="A0A4Q1KFX9"/>
<dbReference type="Proteomes" id="UP000290958">
    <property type="component" value="Unassembled WGS sequence"/>
</dbReference>
<dbReference type="Pfam" id="PF00430">
    <property type="entry name" value="ATP-synt_B"/>
    <property type="match status" value="1"/>
</dbReference>
<keyword evidence="6 13" id="KW-1133">Transmembrane helix</keyword>
<dbReference type="InterPro" id="IPR002146">
    <property type="entry name" value="ATP_synth_b/b'su_bac/chlpt"/>
</dbReference>